<dbReference type="Gene3D" id="2.40.30.170">
    <property type="match status" value="1"/>
</dbReference>
<comment type="caution">
    <text evidence="3">The sequence shown here is derived from an EMBL/GenBank/DDBJ whole genome shotgun (WGS) entry which is preliminary data.</text>
</comment>
<dbReference type="SUPFAM" id="SSF111369">
    <property type="entry name" value="HlyD-like secretion proteins"/>
    <property type="match status" value="2"/>
</dbReference>
<reference evidence="3 4" key="1">
    <citation type="journal article" date="2014" name="Appl. Environ. Microbiol.">
        <title>Genomic features of a bumble bee symbiont reflect its host environment.</title>
        <authorList>
            <person name="Martinson V.G."/>
            <person name="Magoc T."/>
            <person name="Koch H."/>
            <person name="Salzberg S.L."/>
            <person name="Moran N.A."/>
        </authorList>
    </citation>
    <scope>NUCLEOTIDE SEQUENCE [LARGE SCALE GENOMIC DNA]</scope>
    <source>
        <strain evidence="3 4">Bimp</strain>
    </source>
</reference>
<dbReference type="EMBL" id="AWGA01000014">
    <property type="protein sequence ID" value="TEA27888.1"/>
    <property type="molecule type" value="Genomic_DNA"/>
</dbReference>
<sequence>MKQLDKNKILWLMAIIIMVIIAIFVWKKFTHRGFGDNFISGNGRIEATEMNISTKLAGRIEQINAREGDFVQAGQPLVIMQTDTLRAKLSQAQAQHQQAQSNEANAKSQVALKISDKVAAEALVKQRESDLNLALKSFARTSQLARKGAISIQQLDDDSAKVASARAAVVSAKAQVDAAQSAVEAAQASVQSAASAIDVALANIREIQTDIDDSTLTAPVSGRIQYRIAETGEVLGAGGKALSLINLNDVYLTFFLPETVAGRVAIGDEVRLSLDAIPNKTIPANVSFVSSVAQFTPKTVETKDERQKLMFRVKAQISPILLNCYLTQVKTGLPGVAWVKLDAAAPWPTPLSDLVECPKK</sequence>
<dbReference type="Proteomes" id="UP000506160">
    <property type="component" value="Unassembled WGS sequence"/>
</dbReference>
<dbReference type="PANTHER" id="PTHR30438">
    <property type="entry name" value="36 KDA ANTIGEN-RELATED"/>
    <property type="match status" value="1"/>
</dbReference>
<dbReference type="Gene3D" id="1.10.287.470">
    <property type="entry name" value="Helix hairpin bin"/>
    <property type="match status" value="2"/>
</dbReference>
<evidence type="ECO:0000313" key="4">
    <source>
        <dbReference type="Proteomes" id="UP000506160"/>
    </source>
</evidence>
<keyword evidence="1" id="KW-0175">Coiled coil</keyword>
<proteinExistence type="predicted"/>
<keyword evidence="2" id="KW-0472">Membrane</keyword>
<dbReference type="PANTHER" id="PTHR30438:SF2">
    <property type="entry name" value="MEMBRANE PROTEIN"/>
    <property type="match status" value="1"/>
</dbReference>
<name>A0AB94IEH0_9GAMM</name>
<keyword evidence="2" id="KW-0812">Transmembrane</keyword>
<accession>A0AB94IEH0</accession>
<feature type="coiled-coil region" evidence="1">
    <location>
        <begin position="82"/>
        <end position="109"/>
    </location>
</feature>
<feature type="transmembrane region" description="Helical" evidence="2">
    <location>
        <begin position="9"/>
        <end position="26"/>
    </location>
</feature>
<dbReference type="AlphaFoldDB" id="A0AB94IEH0"/>
<dbReference type="RefSeq" id="WP_024495430.1">
    <property type="nucleotide sequence ID" value="NZ_AWGA01000014.1"/>
</dbReference>
<evidence type="ECO:0000256" key="2">
    <source>
        <dbReference type="SAM" id="Phobius"/>
    </source>
</evidence>
<gene>
    <name evidence="3" type="ORF">O970_01555</name>
</gene>
<protein>
    <submittedName>
        <fullName evidence="3">HlyD family efflux transporter periplasmic adaptor subunit</fullName>
    </submittedName>
</protein>
<keyword evidence="2" id="KW-1133">Transmembrane helix</keyword>
<dbReference type="Gene3D" id="2.40.50.100">
    <property type="match status" value="1"/>
</dbReference>
<organism evidence="3 4">
    <name type="scientific">Candidatus Schmidhempelia bombi str. Bimp</name>
    <dbReference type="NCBI Taxonomy" id="1387197"/>
    <lineage>
        <taxon>Bacteria</taxon>
        <taxon>Pseudomonadati</taxon>
        <taxon>Pseudomonadota</taxon>
        <taxon>Gammaproteobacteria</taxon>
        <taxon>Orbales</taxon>
        <taxon>Orbaceae</taxon>
        <taxon>Candidatus Schmidhempelia</taxon>
    </lineage>
</organism>
<evidence type="ECO:0000313" key="3">
    <source>
        <dbReference type="EMBL" id="TEA27888.1"/>
    </source>
</evidence>
<keyword evidence="4" id="KW-1185">Reference proteome</keyword>
<evidence type="ECO:0000256" key="1">
    <source>
        <dbReference type="SAM" id="Coils"/>
    </source>
</evidence>
<dbReference type="GO" id="GO:0005886">
    <property type="term" value="C:plasma membrane"/>
    <property type="evidence" value="ECO:0007669"/>
    <property type="project" value="TreeGrafter"/>
</dbReference>